<dbReference type="InterPro" id="IPR050209">
    <property type="entry name" value="Rab_GTPases_membrane_traffic"/>
</dbReference>
<gene>
    <name evidence="3" type="ORF">CTheo_4440</name>
</gene>
<dbReference type="PROSITE" id="PS51419">
    <property type="entry name" value="RAB"/>
    <property type="match status" value="1"/>
</dbReference>
<comment type="similarity">
    <text evidence="1">Belongs to the small GTPase superfamily. Rab family.</text>
</comment>
<reference evidence="3 4" key="1">
    <citation type="journal article" date="2019" name="Fungal Biol. Biotechnol.">
        <title>Draft genome sequence of fastidious pathogen Ceratobasidium theobromae, which causes vascular-streak dieback in Theobroma cacao.</title>
        <authorList>
            <person name="Ali S.S."/>
            <person name="Asman A."/>
            <person name="Shao J."/>
            <person name="Firmansyah A.P."/>
            <person name="Susilo A.W."/>
            <person name="Rosmana A."/>
            <person name="McMahon P."/>
            <person name="Junaid M."/>
            <person name="Guest D."/>
            <person name="Kheng T.Y."/>
            <person name="Meinhardt L.W."/>
            <person name="Bailey B.A."/>
        </authorList>
    </citation>
    <scope>NUCLEOTIDE SEQUENCE [LARGE SCALE GENOMIC DNA]</scope>
    <source>
        <strain evidence="3 4">CT2</strain>
    </source>
</reference>
<evidence type="ECO:0000256" key="2">
    <source>
        <dbReference type="SAM" id="MobiDB-lite"/>
    </source>
</evidence>
<organism evidence="3 4">
    <name type="scientific">Ceratobasidium theobromae</name>
    <dbReference type="NCBI Taxonomy" id="1582974"/>
    <lineage>
        <taxon>Eukaryota</taxon>
        <taxon>Fungi</taxon>
        <taxon>Dikarya</taxon>
        <taxon>Basidiomycota</taxon>
        <taxon>Agaricomycotina</taxon>
        <taxon>Agaricomycetes</taxon>
        <taxon>Cantharellales</taxon>
        <taxon>Ceratobasidiaceae</taxon>
        <taxon>Ceratobasidium</taxon>
    </lineage>
</organism>
<dbReference type="AlphaFoldDB" id="A0A5N5QKF2"/>
<sequence length="274" mass="30619">MSVPTASGTTWAEITPELFSQVVERTEVELRLCEEHLPVSVHPIGHREDAFYQFKIITVGELSVGKSMMLQYFTKPLEERLDMLASTLTPSIDIGSRFMTVDGESVKTVLWDTAGEESFRTMIRPFYRDTNGVFLVYSIAERRSFEQCTSWVTELRRNVDENVPIMLIGNQVDRAAERAIRYDEARAFAARHGFLFAEISGKQGIDVDYAFKKLVNEIFGRLKDRNNLERHRRGGQGVGAANIVLEAPEQGGESSQGPSASRQGQGGTRSGCAC</sequence>
<dbReference type="InterPro" id="IPR027417">
    <property type="entry name" value="P-loop_NTPase"/>
</dbReference>
<feature type="region of interest" description="Disordered" evidence="2">
    <location>
        <begin position="249"/>
        <end position="274"/>
    </location>
</feature>
<dbReference type="Pfam" id="PF00071">
    <property type="entry name" value="Ras"/>
    <property type="match status" value="1"/>
</dbReference>
<dbReference type="NCBIfam" id="TIGR00231">
    <property type="entry name" value="small_GTP"/>
    <property type="match status" value="1"/>
</dbReference>
<feature type="compositionally biased region" description="Polar residues" evidence="2">
    <location>
        <begin position="252"/>
        <end position="263"/>
    </location>
</feature>
<dbReference type="InterPro" id="IPR001806">
    <property type="entry name" value="Small_GTPase"/>
</dbReference>
<dbReference type="SUPFAM" id="SSF52540">
    <property type="entry name" value="P-loop containing nucleoside triphosphate hydrolases"/>
    <property type="match status" value="1"/>
</dbReference>
<dbReference type="PROSITE" id="PS51421">
    <property type="entry name" value="RAS"/>
    <property type="match status" value="1"/>
</dbReference>
<dbReference type="Gene3D" id="3.40.50.300">
    <property type="entry name" value="P-loop containing nucleotide triphosphate hydrolases"/>
    <property type="match status" value="1"/>
</dbReference>
<dbReference type="PRINTS" id="PR00449">
    <property type="entry name" value="RASTRNSFRMNG"/>
</dbReference>
<proteinExistence type="inferred from homology"/>
<feature type="compositionally biased region" description="Gly residues" evidence="2">
    <location>
        <begin position="264"/>
        <end position="274"/>
    </location>
</feature>
<keyword evidence="4" id="KW-1185">Reference proteome</keyword>
<dbReference type="FunFam" id="3.40.50.300:FF:001447">
    <property type="entry name" value="Ras-related protein Rab-1B"/>
    <property type="match status" value="1"/>
</dbReference>
<dbReference type="OrthoDB" id="3232162at2759"/>
<evidence type="ECO:0000313" key="3">
    <source>
        <dbReference type="EMBL" id="KAB5592119.1"/>
    </source>
</evidence>
<comment type="caution">
    <text evidence="3">The sequence shown here is derived from an EMBL/GenBank/DDBJ whole genome shotgun (WGS) entry which is preliminary data.</text>
</comment>
<dbReference type="EMBL" id="SSOP01000076">
    <property type="protein sequence ID" value="KAB5592119.1"/>
    <property type="molecule type" value="Genomic_DNA"/>
</dbReference>
<dbReference type="Proteomes" id="UP000383932">
    <property type="component" value="Unassembled WGS sequence"/>
</dbReference>
<dbReference type="CDD" id="cd00154">
    <property type="entry name" value="Rab"/>
    <property type="match status" value="1"/>
</dbReference>
<dbReference type="InterPro" id="IPR005225">
    <property type="entry name" value="Small_GTP-bd"/>
</dbReference>
<dbReference type="SMART" id="SM00175">
    <property type="entry name" value="RAB"/>
    <property type="match status" value="1"/>
</dbReference>
<dbReference type="GO" id="GO:0003924">
    <property type="term" value="F:GTPase activity"/>
    <property type="evidence" value="ECO:0007669"/>
    <property type="project" value="InterPro"/>
</dbReference>
<name>A0A5N5QKF2_9AGAM</name>
<evidence type="ECO:0000313" key="4">
    <source>
        <dbReference type="Proteomes" id="UP000383932"/>
    </source>
</evidence>
<accession>A0A5N5QKF2</accession>
<protein>
    <submittedName>
        <fullName evidence="3">Ras small GTPase family Ras protein</fullName>
    </submittedName>
</protein>
<dbReference type="GO" id="GO:0005525">
    <property type="term" value="F:GTP binding"/>
    <property type="evidence" value="ECO:0007669"/>
    <property type="project" value="InterPro"/>
</dbReference>
<dbReference type="PANTHER" id="PTHR47979">
    <property type="entry name" value="DRAB11-RELATED"/>
    <property type="match status" value="1"/>
</dbReference>
<dbReference type="SMART" id="SM00173">
    <property type="entry name" value="RAS"/>
    <property type="match status" value="1"/>
</dbReference>
<evidence type="ECO:0000256" key="1">
    <source>
        <dbReference type="ARBA" id="ARBA00006270"/>
    </source>
</evidence>
<dbReference type="SMART" id="SM00174">
    <property type="entry name" value="RHO"/>
    <property type="match status" value="1"/>
</dbReference>